<sequence>MFNQFNKVRSLMAPFGRLFSSEVGLRRPDDLWTSRGPKASDKEVDSQDIDFNELEAEYVPPIKSVYPKTSREAGIHSFNIDRLKFMLPSNDADTKGVPQHMYDADFETKLRFYNITNVDRVREIQSISATGEPYGELTVLLTGGLSAISLAVANELLSGGVRHLILSTSSAEEGIAAIQSLLGRWKGKKLPISYYCYNDKSEQHLGLDDLDNNVLINCADVSGTLPFLSETLQSVKEQWQTNYHLPLHLIRAMMRAYQKKARQLNAEESNTGSSVQPRTRATKSWCVVNVSSILASHGGAGSAQYAASKAALNAFTRAMTVECRNLWVRYNKVLPPIRMNAVLPGYVNTRELTTQYSRTKREKLKERVPLQRLGECHEVAHAVGFLLQNEYANNCVLNLDGGLSAL</sequence>
<dbReference type="OrthoDB" id="47007at2759"/>
<dbReference type="Gene3D" id="3.40.50.720">
    <property type="entry name" value="NAD(P)-binding Rossmann-like Domain"/>
    <property type="match status" value="1"/>
</dbReference>
<dbReference type="InterPro" id="IPR036291">
    <property type="entry name" value="NAD(P)-bd_dom_sf"/>
</dbReference>
<reference evidence="3 4" key="1">
    <citation type="submission" date="2017-03" db="EMBL/GenBank/DDBJ databases">
        <title>Genomes of endolithic fungi from Antarctica.</title>
        <authorList>
            <person name="Coleine C."/>
            <person name="Masonjones S."/>
            <person name="Stajich J.E."/>
        </authorList>
    </citation>
    <scope>NUCLEOTIDE SEQUENCE [LARGE SCALE GENOMIC DNA]</scope>
    <source>
        <strain evidence="3 4">CCFEE 6314</strain>
    </source>
</reference>
<evidence type="ECO:0008006" key="5">
    <source>
        <dbReference type="Google" id="ProtNLM"/>
    </source>
</evidence>
<dbReference type="PANTHER" id="PTHR42760">
    <property type="entry name" value="SHORT-CHAIN DEHYDROGENASES/REDUCTASES FAMILY MEMBER"/>
    <property type="match status" value="1"/>
</dbReference>
<evidence type="ECO:0000313" key="3">
    <source>
        <dbReference type="EMBL" id="RVX74205.1"/>
    </source>
</evidence>
<dbReference type="PRINTS" id="PR00081">
    <property type="entry name" value="GDHRDH"/>
</dbReference>
<name>A0A438NEP5_EXOME</name>
<dbReference type="GO" id="GO:0006633">
    <property type="term" value="P:fatty acid biosynthetic process"/>
    <property type="evidence" value="ECO:0007669"/>
    <property type="project" value="TreeGrafter"/>
</dbReference>
<dbReference type="CDD" id="cd05233">
    <property type="entry name" value="SDR_c"/>
    <property type="match status" value="1"/>
</dbReference>
<accession>A0A438NEP5</accession>
<proteinExistence type="inferred from homology"/>
<dbReference type="AlphaFoldDB" id="A0A438NEP5"/>
<protein>
    <recommendedName>
        <fullName evidence="5">Ketoreductase (KR) domain-containing protein</fullName>
    </recommendedName>
</protein>
<dbReference type="Pfam" id="PF13561">
    <property type="entry name" value="adh_short_C2"/>
    <property type="match status" value="1"/>
</dbReference>
<dbReference type="GO" id="GO:0048038">
    <property type="term" value="F:quinone binding"/>
    <property type="evidence" value="ECO:0007669"/>
    <property type="project" value="TreeGrafter"/>
</dbReference>
<organism evidence="3 4">
    <name type="scientific">Exophiala mesophila</name>
    <name type="common">Black yeast-like fungus</name>
    <dbReference type="NCBI Taxonomy" id="212818"/>
    <lineage>
        <taxon>Eukaryota</taxon>
        <taxon>Fungi</taxon>
        <taxon>Dikarya</taxon>
        <taxon>Ascomycota</taxon>
        <taxon>Pezizomycotina</taxon>
        <taxon>Eurotiomycetes</taxon>
        <taxon>Chaetothyriomycetidae</taxon>
        <taxon>Chaetothyriales</taxon>
        <taxon>Herpotrichiellaceae</taxon>
        <taxon>Exophiala</taxon>
    </lineage>
</organism>
<comment type="similarity">
    <text evidence="1">Belongs to the short-chain dehydrogenases/reductases (SDR) family.</text>
</comment>
<dbReference type="GO" id="GO:0016616">
    <property type="term" value="F:oxidoreductase activity, acting on the CH-OH group of donors, NAD or NADP as acceptor"/>
    <property type="evidence" value="ECO:0007669"/>
    <property type="project" value="TreeGrafter"/>
</dbReference>
<dbReference type="VEuPathDB" id="FungiDB:PV10_04795"/>
<dbReference type="EMBL" id="NAJM01000005">
    <property type="protein sequence ID" value="RVX74205.1"/>
    <property type="molecule type" value="Genomic_DNA"/>
</dbReference>
<evidence type="ECO:0000313" key="4">
    <source>
        <dbReference type="Proteomes" id="UP000288859"/>
    </source>
</evidence>
<dbReference type="SUPFAM" id="SSF51735">
    <property type="entry name" value="NAD(P)-binding Rossmann-fold domains"/>
    <property type="match status" value="1"/>
</dbReference>
<keyword evidence="2" id="KW-0560">Oxidoreductase</keyword>
<dbReference type="Proteomes" id="UP000288859">
    <property type="component" value="Unassembled WGS sequence"/>
</dbReference>
<evidence type="ECO:0000256" key="2">
    <source>
        <dbReference type="ARBA" id="ARBA00023002"/>
    </source>
</evidence>
<dbReference type="InterPro" id="IPR002347">
    <property type="entry name" value="SDR_fam"/>
</dbReference>
<evidence type="ECO:0000256" key="1">
    <source>
        <dbReference type="ARBA" id="ARBA00006484"/>
    </source>
</evidence>
<dbReference type="PANTHER" id="PTHR42760:SF133">
    <property type="entry name" value="3-OXOACYL-[ACYL-CARRIER-PROTEIN] REDUCTASE"/>
    <property type="match status" value="1"/>
</dbReference>
<gene>
    <name evidence="3" type="ORF">B0A52_02037</name>
</gene>
<comment type="caution">
    <text evidence="3">The sequence shown here is derived from an EMBL/GenBank/DDBJ whole genome shotgun (WGS) entry which is preliminary data.</text>
</comment>